<gene>
    <name evidence="1" type="ORF">TM448A00186_0035</name>
</gene>
<accession>A0A6H1ZB42</accession>
<evidence type="ECO:0000313" key="1">
    <source>
        <dbReference type="EMBL" id="QJA45123.1"/>
    </source>
</evidence>
<name>A0A6H1ZB42_9ZZZZ</name>
<organism evidence="1">
    <name type="scientific">viral metagenome</name>
    <dbReference type="NCBI Taxonomy" id="1070528"/>
    <lineage>
        <taxon>unclassified sequences</taxon>
        <taxon>metagenomes</taxon>
        <taxon>organismal metagenomes</taxon>
    </lineage>
</organism>
<dbReference type="AlphaFoldDB" id="A0A6H1ZB42"/>
<protein>
    <submittedName>
        <fullName evidence="1">Uncharacterized protein</fullName>
    </submittedName>
</protein>
<sequence>MDNEIVWDKEKYVEEVKEVLAKQITIYEEIKGELIECDFGNRLHLKFKDGSWAMFVAFCEEDGGSGMYLIADDPELYDLWTSGLISQEVHDKQVEYERILDSEKEEMRALNAYKRLKKRFEKK</sequence>
<proteinExistence type="predicted"/>
<dbReference type="EMBL" id="MT143986">
    <property type="protein sequence ID" value="QJA45123.1"/>
    <property type="molecule type" value="Genomic_DNA"/>
</dbReference>
<reference evidence="1" key="1">
    <citation type="submission" date="2020-03" db="EMBL/GenBank/DDBJ databases">
        <title>The deep terrestrial virosphere.</title>
        <authorList>
            <person name="Holmfeldt K."/>
            <person name="Nilsson E."/>
            <person name="Simone D."/>
            <person name="Lopez-Fernandez M."/>
            <person name="Wu X."/>
            <person name="de Brujin I."/>
            <person name="Lundin D."/>
            <person name="Andersson A."/>
            <person name="Bertilsson S."/>
            <person name="Dopson M."/>
        </authorList>
    </citation>
    <scope>NUCLEOTIDE SEQUENCE</scope>
    <source>
        <strain evidence="1">TM448A00186</strain>
    </source>
</reference>